<evidence type="ECO:0000256" key="1">
    <source>
        <dbReference type="SAM" id="SignalP"/>
    </source>
</evidence>
<feature type="signal peptide" evidence="1">
    <location>
        <begin position="1"/>
        <end position="19"/>
    </location>
</feature>
<dbReference type="EMBL" id="PQXK01000078">
    <property type="protein sequence ID" value="TGO38253.1"/>
    <property type="molecule type" value="Genomic_DNA"/>
</dbReference>
<name>A0A4Z1GY79_9HELO</name>
<gene>
    <name evidence="2" type="ORF">BHYA_0078g00050</name>
</gene>
<proteinExistence type="predicted"/>
<comment type="caution">
    <text evidence="2">The sequence shown here is derived from an EMBL/GenBank/DDBJ whole genome shotgun (WGS) entry which is preliminary data.</text>
</comment>
<protein>
    <submittedName>
        <fullName evidence="2">Uncharacterized protein</fullName>
    </submittedName>
</protein>
<evidence type="ECO:0000313" key="3">
    <source>
        <dbReference type="Proteomes" id="UP000297814"/>
    </source>
</evidence>
<sequence>MKNFIINFIICLLASIAIADTHNVPLVEGIKLFEFLPQGAPIDLDKSGIVFRQVWSPFKWQLDLLCKSDNLSNDVNCYWSAWTTKSPISTQPIRKDFVFELESEAKFRQTDLEPFYESSKFNVIEVNPLILSADDAEYFEMAKKRGFPSVPFSGEVNCVREYGQESVLWCERLNSPVEGELMS</sequence>
<keyword evidence="1" id="KW-0732">Signal</keyword>
<dbReference type="AlphaFoldDB" id="A0A4Z1GY79"/>
<reference evidence="2 3" key="1">
    <citation type="submission" date="2017-12" db="EMBL/GenBank/DDBJ databases">
        <title>Comparative genomics of Botrytis spp.</title>
        <authorList>
            <person name="Valero-Jimenez C.A."/>
            <person name="Tapia P."/>
            <person name="Veloso J."/>
            <person name="Silva-Moreno E."/>
            <person name="Staats M."/>
            <person name="Valdes J.H."/>
            <person name="Van Kan J.A.L."/>
        </authorList>
    </citation>
    <scope>NUCLEOTIDE SEQUENCE [LARGE SCALE GENOMIC DNA]</scope>
    <source>
        <strain evidence="2 3">Bh0001</strain>
    </source>
</reference>
<accession>A0A4Z1GY79</accession>
<keyword evidence="3" id="KW-1185">Reference proteome</keyword>
<evidence type="ECO:0000313" key="2">
    <source>
        <dbReference type="EMBL" id="TGO38253.1"/>
    </source>
</evidence>
<dbReference type="Proteomes" id="UP000297814">
    <property type="component" value="Unassembled WGS sequence"/>
</dbReference>
<feature type="chain" id="PRO_5021505271" evidence="1">
    <location>
        <begin position="20"/>
        <end position="183"/>
    </location>
</feature>
<organism evidence="2 3">
    <name type="scientific">Botrytis hyacinthi</name>
    <dbReference type="NCBI Taxonomy" id="278943"/>
    <lineage>
        <taxon>Eukaryota</taxon>
        <taxon>Fungi</taxon>
        <taxon>Dikarya</taxon>
        <taxon>Ascomycota</taxon>
        <taxon>Pezizomycotina</taxon>
        <taxon>Leotiomycetes</taxon>
        <taxon>Helotiales</taxon>
        <taxon>Sclerotiniaceae</taxon>
        <taxon>Botrytis</taxon>
    </lineage>
</organism>